<dbReference type="Proteomes" id="UP000826195">
    <property type="component" value="Unassembled WGS sequence"/>
</dbReference>
<dbReference type="NCBIfam" id="TIGR01777">
    <property type="entry name" value="yfcH"/>
    <property type="match status" value="1"/>
</dbReference>
<dbReference type="Pfam" id="PF01370">
    <property type="entry name" value="Epimerase"/>
    <property type="match status" value="1"/>
</dbReference>
<dbReference type="SUPFAM" id="SSF51735">
    <property type="entry name" value="NAD(P)-binding Rossmann-fold domains"/>
    <property type="match status" value="1"/>
</dbReference>
<evidence type="ECO:0000313" key="4">
    <source>
        <dbReference type="Proteomes" id="UP000826195"/>
    </source>
</evidence>
<protein>
    <recommendedName>
        <fullName evidence="5">Epimerase family protein SDR39U1</fullName>
    </recommendedName>
</protein>
<evidence type="ECO:0000313" key="3">
    <source>
        <dbReference type="EMBL" id="KAH0554032.1"/>
    </source>
</evidence>
<gene>
    <name evidence="3" type="ORF">KQX54_007150</name>
</gene>
<evidence type="ECO:0000259" key="1">
    <source>
        <dbReference type="Pfam" id="PF01370"/>
    </source>
</evidence>
<dbReference type="InterPro" id="IPR001509">
    <property type="entry name" value="Epimerase_deHydtase"/>
</dbReference>
<dbReference type="Gene3D" id="3.40.50.720">
    <property type="entry name" value="NAD(P)-binding Rossmann-like Domain"/>
    <property type="match status" value="1"/>
</dbReference>
<dbReference type="PANTHER" id="PTHR11092">
    <property type="entry name" value="SUGAR NUCLEOTIDE EPIMERASE RELATED"/>
    <property type="match status" value="1"/>
</dbReference>
<organism evidence="3 4">
    <name type="scientific">Cotesia glomerata</name>
    <name type="common">Lepidopteran parasitic wasp</name>
    <name type="synonym">Apanteles glomeratus</name>
    <dbReference type="NCBI Taxonomy" id="32391"/>
    <lineage>
        <taxon>Eukaryota</taxon>
        <taxon>Metazoa</taxon>
        <taxon>Ecdysozoa</taxon>
        <taxon>Arthropoda</taxon>
        <taxon>Hexapoda</taxon>
        <taxon>Insecta</taxon>
        <taxon>Pterygota</taxon>
        <taxon>Neoptera</taxon>
        <taxon>Endopterygota</taxon>
        <taxon>Hymenoptera</taxon>
        <taxon>Apocrita</taxon>
        <taxon>Ichneumonoidea</taxon>
        <taxon>Braconidae</taxon>
        <taxon>Microgastrinae</taxon>
        <taxon>Cotesia</taxon>
    </lineage>
</organism>
<evidence type="ECO:0008006" key="5">
    <source>
        <dbReference type="Google" id="ProtNLM"/>
    </source>
</evidence>
<name>A0AAV7IQJ0_COTGL</name>
<feature type="domain" description="NAD-dependent epimerase/dehydratase" evidence="1">
    <location>
        <begin position="5"/>
        <end position="214"/>
    </location>
</feature>
<sequence length="304" mass="34403">MMRHVIIGGGTGFIGRALAYSLRNEGHTVSIISQNTRGPEYISWETLSIKGLPEDTTDVINVSGQNILDPMKRWNEEFKNEVWNSRVRTTKLLANAVNKKSDVKSFLTISGVAYYKPDDNKEYNEYDKCEPYDYLSELTHAWEKAAELSPNSSCRQITIRSGVVLGRYGGMIQQVIIPFFLGLGGPIGSGKQIMPWIHISDLVDLFRFAIEEEKVKGILNGVSPQIITNKEFAKAFGRAMWRPAFIPLPEFAVNLIFSSERARIMTDGQKVIPKRVLEYGFEYSFPQIDEACQQFADIAYPHSY</sequence>
<dbReference type="Pfam" id="PF08338">
    <property type="entry name" value="DUF1731"/>
    <property type="match status" value="1"/>
</dbReference>
<dbReference type="AlphaFoldDB" id="A0AAV7IQJ0"/>
<dbReference type="InterPro" id="IPR036291">
    <property type="entry name" value="NAD(P)-bd_dom_sf"/>
</dbReference>
<reference evidence="3 4" key="1">
    <citation type="journal article" date="2021" name="J. Hered.">
        <title>A chromosome-level genome assembly of the parasitoid wasp, Cotesia glomerata (Hymenoptera: Braconidae).</title>
        <authorList>
            <person name="Pinto B.J."/>
            <person name="Weis J.J."/>
            <person name="Gamble T."/>
            <person name="Ode P.J."/>
            <person name="Paul R."/>
            <person name="Zaspel J.M."/>
        </authorList>
    </citation>
    <scope>NUCLEOTIDE SEQUENCE [LARGE SCALE GENOMIC DNA]</scope>
    <source>
        <strain evidence="3">CgM1</strain>
    </source>
</reference>
<dbReference type="InterPro" id="IPR013549">
    <property type="entry name" value="DUF1731"/>
</dbReference>
<evidence type="ECO:0000259" key="2">
    <source>
        <dbReference type="Pfam" id="PF08338"/>
    </source>
</evidence>
<comment type="caution">
    <text evidence="3">The sequence shown here is derived from an EMBL/GenBank/DDBJ whole genome shotgun (WGS) entry which is preliminary data.</text>
</comment>
<keyword evidence="4" id="KW-1185">Reference proteome</keyword>
<feature type="domain" description="DUF1731" evidence="2">
    <location>
        <begin position="248"/>
        <end position="294"/>
    </location>
</feature>
<dbReference type="EMBL" id="JAHXZJ010001119">
    <property type="protein sequence ID" value="KAH0554032.1"/>
    <property type="molecule type" value="Genomic_DNA"/>
</dbReference>
<accession>A0AAV7IQJ0</accession>
<dbReference type="PANTHER" id="PTHR11092:SF0">
    <property type="entry name" value="EPIMERASE FAMILY PROTEIN SDR39U1"/>
    <property type="match status" value="1"/>
</dbReference>
<proteinExistence type="predicted"/>
<dbReference type="InterPro" id="IPR010099">
    <property type="entry name" value="SDR39U1"/>
</dbReference>